<dbReference type="SUPFAM" id="SSF103088">
    <property type="entry name" value="OmpA-like"/>
    <property type="match status" value="1"/>
</dbReference>
<keyword evidence="2" id="KW-0732">Signal</keyword>
<organism evidence="8 9">
    <name type="scientific">Maribacter algarum</name>
    <name type="common">ex Zhang et al. 2020</name>
    <dbReference type="NCBI Taxonomy" id="2578118"/>
    <lineage>
        <taxon>Bacteria</taxon>
        <taxon>Pseudomonadati</taxon>
        <taxon>Bacteroidota</taxon>
        <taxon>Flavobacteriia</taxon>
        <taxon>Flavobacteriales</taxon>
        <taxon>Flavobacteriaceae</taxon>
        <taxon>Maribacter</taxon>
    </lineage>
</organism>
<feature type="domain" description="OmpA-like" evidence="7">
    <location>
        <begin position="227"/>
        <end position="342"/>
    </location>
</feature>
<feature type="region of interest" description="Disordered" evidence="6">
    <location>
        <begin position="171"/>
        <end position="197"/>
    </location>
</feature>
<evidence type="ECO:0000313" key="9">
    <source>
        <dbReference type="Proteomes" id="UP000310314"/>
    </source>
</evidence>
<dbReference type="GO" id="GO:0005509">
    <property type="term" value="F:calcium ion binding"/>
    <property type="evidence" value="ECO:0007669"/>
    <property type="project" value="InterPro"/>
</dbReference>
<dbReference type="EMBL" id="VATY01000001">
    <property type="protein sequence ID" value="TMM59541.1"/>
    <property type="molecule type" value="Genomic_DNA"/>
</dbReference>
<dbReference type="OrthoDB" id="9805336at2"/>
<evidence type="ECO:0000256" key="6">
    <source>
        <dbReference type="SAM" id="MobiDB-lite"/>
    </source>
</evidence>
<dbReference type="InterPro" id="IPR028974">
    <property type="entry name" value="TSP_type-3_rpt"/>
</dbReference>
<evidence type="ECO:0000256" key="4">
    <source>
        <dbReference type="ARBA" id="ARBA00023237"/>
    </source>
</evidence>
<name>A0A5S3PX70_9FLAO</name>
<comment type="caution">
    <text evidence="8">The sequence shown here is derived from an EMBL/GenBank/DDBJ whole genome shotgun (WGS) entry which is preliminary data.</text>
</comment>
<proteinExistence type="predicted"/>
<dbReference type="PROSITE" id="PS51123">
    <property type="entry name" value="OMPA_2"/>
    <property type="match status" value="1"/>
</dbReference>
<dbReference type="GO" id="GO:0009279">
    <property type="term" value="C:cell outer membrane"/>
    <property type="evidence" value="ECO:0007669"/>
    <property type="project" value="UniProtKB-SubCell"/>
</dbReference>
<comment type="subcellular location">
    <subcellularLocation>
        <location evidence="1">Cell outer membrane</location>
    </subcellularLocation>
</comment>
<dbReference type="Pfam" id="PF00691">
    <property type="entry name" value="OmpA"/>
    <property type="match status" value="1"/>
</dbReference>
<dbReference type="PANTHER" id="PTHR30329:SF21">
    <property type="entry name" value="LIPOPROTEIN YIAD-RELATED"/>
    <property type="match status" value="1"/>
</dbReference>
<dbReference type="InterPro" id="IPR003367">
    <property type="entry name" value="Thrombospondin_3-like_rpt"/>
</dbReference>
<dbReference type="InterPro" id="IPR036737">
    <property type="entry name" value="OmpA-like_sf"/>
</dbReference>
<dbReference type="Gene3D" id="3.30.1330.60">
    <property type="entry name" value="OmpA-like domain"/>
    <property type="match status" value="1"/>
</dbReference>
<evidence type="ECO:0000256" key="3">
    <source>
        <dbReference type="ARBA" id="ARBA00023136"/>
    </source>
</evidence>
<evidence type="ECO:0000259" key="7">
    <source>
        <dbReference type="PROSITE" id="PS51123"/>
    </source>
</evidence>
<gene>
    <name evidence="8" type="ORF">FEE95_00950</name>
</gene>
<keyword evidence="9" id="KW-1185">Reference proteome</keyword>
<dbReference type="PANTHER" id="PTHR30329">
    <property type="entry name" value="STATOR ELEMENT OF FLAGELLAR MOTOR COMPLEX"/>
    <property type="match status" value="1"/>
</dbReference>
<keyword evidence="4" id="KW-0998">Cell outer membrane</keyword>
<feature type="compositionally biased region" description="Acidic residues" evidence="6">
    <location>
        <begin position="171"/>
        <end position="180"/>
    </location>
</feature>
<dbReference type="CDD" id="cd07185">
    <property type="entry name" value="OmpA_C-like"/>
    <property type="match status" value="1"/>
</dbReference>
<dbReference type="Pfam" id="PF02412">
    <property type="entry name" value="TSP_3"/>
    <property type="match status" value="2"/>
</dbReference>
<sequence>MDYMEGTDFKGQIQLYPKDDDFFKAYNYPSGFEIRYEVKTEFEVSKELKKLLEGYNSSKYKFTRYTVGTNTPGFISVFIPYYTENGDFDKDGVLDKNDKCPKIRGPVSNGGCPYSADDWDGDGIPNDEDRCPEERGTKINNGCFKPISIVQSEDDSLKVTKVRGFDDDLDGVVNNDDDCPNEAGPSENNGCPWPDKDGDSVLDKDDKCPDVAGTLANNGCPTVTVEVLKQLNDYAKTILFDTGKSSIKAESTGVMVDIIKILGEYSTARFSVEGHTDSQGNSKENYVLSEKRANAVRDYLIDQGIDENRLIAVGHGDSEPIATNNTRAGRKKNRRIEINLIK</sequence>
<reference evidence="8 9" key="1">
    <citation type="submission" date="2019-05" db="EMBL/GenBank/DDBJ databases">
        <authorList>
            <person name="Zhang J.-Y."/>
            <person name="Feg X."/>
            <person name="Du Z.-J."/>
        </authorList>
    </citation>
    <scope>NUCLEOTIDE SEQUENCE [LARGE SCALE GENOMIC DNA]</scope>
    <source>
        <strain evidence="8 9">RZ26</strain>
    </source>
</reference>
<dbReference type="Proteomes" id="UP000310314">
    <property type="component" value="Unassembled WGS sequence"/>
</dbReference>
<protein>
    <submittedName>
        <fullName evidence="8">OmpA family protein</fullName>
    </submittedName>
</protein>
<dbReference type="InterPro" id="IPR006690">
    <property type="entry name" value="OMPA-like_CS"/>
</dbReference>
<dbReference type="PRINTS" id="PR01021">
    <property type="entry name" value="OMPADOMAIN"/>
</dbReference>
<dbReference type="Gene3D" id="4.10.1080.10">
    <property type="entry name" value="TSP type-3 repeat"/>
    <property type="match status" value="1"/>
</dbReference>
<evidence type="ECO:0000313" key="8">
    <source>
        <dbReference type="EMBL" id="TMM59541.1"/>
    </source>
</evidence>
<dbReference type="InterPro" id="IPR006665">
    <property type="entry name" value="OmpA-like"/>
</dbReference>
<evidence type="ECO:0000256" key="1">
    <source>
        <dbReference type="ARBA" id="ARBA00004442"/>
    </source>
</evidence>
<accession>A0A5S3PX70</accession>
<dbReference type="PROSITE" id="PS01068">
    <property type="entry name" value="OMPA_1"/>
    <property type="match status" value="1"/>
</dbReference>
<evidence type="ECO:0000256" key="5">
    <source>
        <dbReference type="PROSITE-ProRule" id="PRU00473"/>
    </source>
</evidence>
<dbReference type="GO" id="GO:0007155">
    <property type="term" value="P:cell adhesion"/>
    <property type="evidence" value="ECO:0007669"/>
    <property type="project" value="InterPro"/>
</dbReference>
<dbReference type="PRINTS" id="PR01023">
    <property type="entry name" value="NAFLGMOTY"/>
</dbReference>
<dbReference type="InterPro" id="IPR006664">
    <property type="entry name" value="OMP_bac"/>
</dbReference>
<keyword evidence="3 5" id="KW-0472">Membrane</keyword>
<evidence type="ECO:0000256" key="2">
    <source>
        <dbReference type="ARBA" id="ARBA00022729"/>
    </source>
</evidence>
<dbReference type="AlphaFoldDB" id="A0A5S3PX70"/>
<dbReference type="InterPro" id="IPR050330">
    <property type="entry name" value="Bact_OuterMem_StrucFunc"/>
</dbReference>
<dbReference type="SUPFAM" id="SSF103647">
    <property type="entry name" value="TSP type-3 repeat"/>
    <property type="match status" value="1"/>
</dbReference>